<accession>K9U8J3</accession>
<reference evidence="1 2" key="1">
    <citation type="submission" date="2012-06" db="EMBL/GenBank/DDBJ databases">
        <title>Finished plasmid 1 of genome of Chroococcidiopsis thermalis PCC 7203.</title>
        <authorList>
            <consortium name="US DOE Joint Genome Institute"/>
            <person name="Gugger M."/>
            <person name="Coursin T."/>
            <person name="Rippka R."/>
            <person name="Tandeau De Marsac N."/>
            <person name="Huntemann M."/>
            <person name="Wei C.-L."/>
            <person name="Han J."/>
            <person name="Detter J.C."/>
            <person name="Han C."/>
            <person name="Tapia R."/>
            <person name="Davenport K."/>
            <person name="Daligault H."/>
            <person name="Erkkila T."/>
            <person name="Gu W."/>
            <person name="Munk A.C.C."/>
            <person name="Teshima H."/>
            <person name="Xu Y."/>
            <person name="Chain P."/>
            <person name="Chen A."/>
            <person name="Krypides N."/>
            <person name="Mavromatis K."/>
            <person name="Markowitz V."/>
            <person name="Szeto E."/>
            <person name="Ivanova N."/>
            <person name="Mikhailova N."/>
            <person name="Ovchinnikova G."/>
            <person name="Pagani I."/>
            <person name="Pati A."/>
            <person name="Goodwin L."/>
            <person name="Peters L."/>
            <person name="Pitluck S."/>
            <person name="Woyke T."/>
            <person name="Kerfeld C."/>
        </authorList>
    </citation>
    <scope>NUCLEOTIDE SEQUENCE [LARGE SCALE GENOMIC DNA]</scope>
    <source>
        <strain evidence="1 2">PCC 7203</strain>
        <plasmid evidence="1 2">pCHRO.01</plasmid>
    </source>
</reference>
<evidence type="ECO:0000313" key="2">
    <source>
        <dbReference type="Proteomes" id="UP000010384"/>
    </source>
</evidence>
<organism evidence="1 2">
    <name type="scientific">Chroococcidiopsis thermalis (strain PCC 7203)</name>
    <dbReference type="NCBI Taxonomy" id="251229"/>
    <lineage>
        <taxon>Bacteria</taxon>
        <taxon>Bacillati</taxon>
        <taxon>Cyanobacteriota</taxon>
        <taxon>Cyanophyceae</taxon>
        <taxon>Chroococcidiopsidales</taxon>
        <taxon>Chroococcidiopsidaceae</taxon>
        <taxon>Chroococcidiopsis</taxon>
    </lineage>
</organism>
<dbReference type="HOGENOM" id="CLU_737111_0_0_3"/>
<keyword evidence="1" id="KW-0614">Plasmid</keyword>
<evidence type="ECO:0000313" key="1">
    <source>
        <dbReference type="EMBL" id="AFY91155.1"/>
    </source>
</evidence>
<keyword evidence="2" id="KW-1185">Reference proteome</keyword>
<dbReference type="AlphaFoldDB" id="K9U8J3"/>
<sequence>MVEEREYLVPMDAQLLSILATAGAPFKDPLVDLPLVESGIDGQCAIVVRVRGGLYQDDDGLELERRYQVGKLEDDEFDFIQSNLATSVQNPEFRAHTQKVIKALSETDPERHRDAEIRRLQRILLGVSLFCGPRNLETVYLIYKAAYEQGTKTPLIDTRLLLEARGYKRRESIRDYDSNISNQLAQEMLSMHRTEIVFQAATPAQSGKKGYTDVAVVYKNILRIKRAFYRDRGEEEVDFERAGDLTFQLPDMYQVELGFYDEKDTILLSLPARGVPAPSANYSRDYQSRCLVYIMGRLSWDKKNPMWIGKATLLRKSGILGANSSRNNRLLQEVLDDLLEQEYLLQAEIVSKPGQRQDAVKIVPNPEKIRRNLAN</sequence>
<dbReference type="EMBL" id="CP003598">
    <property type="protein sequence ID" value="AFY91155.1"/>
    <property type="molecule type" value="Genomic_DNA"/>
</dbReference>
<dbReference type="InParanoid" id="K9U8J3"/>
<dbReference type="KEGG" id="cthe:Chro_5816"/>
<dbReference type="Proteomes" id="UP000010384">
    <property type="component" value="Plasmid pCHRO.01"/>
</dbReference>
<proteinExistence type="predicted"/>
<geneLocation type="plasmid" evidence="1 2">
    <name>pCHRO.01</name>
</geneLocation>
<gene>
    <name evidence="1" type="ORF">Chro_5816</name>
</gene>
<dbReference type="RefSeq" id="WP_015163092.1">
    <property type="nucleotide sequence ID" value="NC_019699.1"/>
</dbReference>
<name>K9U8J3_CHRTP</name>
<protein>
    <submittedName>
        <fullName evidence="1">Uncharacterized protein</fullName>
    </submittedName>
</protein>